<evidence type="ECO:0000313" key="3">
    <source>
        <dbReference type="Proteomes" id="UP000324222"/>
    </source>
</evidence>
<name>A0A5B7HIN2_PORTR</name>
<dbReference type="EMBL" id="VSRR010035201">
    <property type="protein sequence ID" value="MPC72681.1"/>
    <property type="molecule type" value="Genomic_DNA"/>
</dbReference>
<organism evidence="2 3">
    <name type="scientific">Portunus trituberculatus</name>
    <name type="common">Swimming crab</name>
    <name type="synonym">Neptunus trituberculatus</name>
    <dbReference type="NCBI Taxonomy" id="210409"/>
    <lineage>
        <taxon>Eukaryota</taxon>
        <taxon>Metazoa</taxon>
        <taxon>Ecdysozoa</taxon>
        <taxon>Arthropoda</taxon>
        <taxon>Crustacea</taxon>
        <taxon>Multicrustacea</taxon>
        <taxon>Malacostraca</taxon>
        <taxon>Eumalacostraca</taxon>
        <taxon>Eucarida</taxon>
        <taxon>Decapoda</taxon>
        <taxon>Pleocyemata</taxon>
        <taxon>Brachyura</taxon>
        <taxon>Eubrachyura</taxon>
        <taxon>Portunoidea</taxon>
        <taxon>Portunidae</taxon>
        <taxon>Portuninae</taxon>
        <taxon>Portunus</taxon>
    </lineage>
</organism>
<protein>
    <submittedName>
        <fullName evidence="2">Uncharacterized protein</fullName>
    </submittedName>
</protein>
<feature type="compositionally biased region" description="Polar residues" evidence="1">
    <location>
        <begin position="29"/>
        <end position="44"/>
    </location>
</feature>
<feature type="region of interest" description="Disordered" evidence="1">
    <location>
        <begin position="28"/>
        <end position="61"/>
    </location>
</feature>
<dbReference type="AlphaFoldDB" id="A0A5B7HIN2"/>
<comment type="caution">
    <text evidence="2">The sequence shown here is derived from an EMBL/GenBank/DDBJ whole genome shotgun (WGS) entry which is preliminary data.</text>
</comment>
<accession>A0A5B7HIN2</accession>
<proteinExistence type="predicted"/>
<gene>
    <name evidence="2" type="ORF">E2C01_066993</name>
</gene>
<evidence type="ECO:0000256" key="1">
    <source>
        <dbReference type="SAM" id="MobiDB-lite"/>
    </source>
</evidence>
<sequence>MATLLGGEPLALSLSHFPVAKHGRLWGGSQVSSTTSLPSRTQKLSRTSSRVVSSARGPTLA</sequence>
<evidence type="ECO:0000313" key="2">
    <source>
        <dbReference type="EMBL" id="MPC72681.1"/>
    </source>
</evidence>
<feature type="compositionally biased region" description="Low complexity" evidence="1">
    <location>
        <begin position="45"/>
        <end position="54"/>
    </location>
</feature>
<keyword evidence="3" id="KW-1185">Reference proteome</keyword>
<dbReference type="Proteomes" id="UP000324222">
    <property type="component" value="Unassembled WGS sequence"/>
</dbReference>
<reference evidence="2 3" key="1">
    <citation type="submission" date="2019-05" db="EMBL/GenBank/DDBJ databases">
        <title>Another draft genome of Portunus trituberculatus and its Hox gene families provides insights of decapod evolution.</title>
        <authorList>
            <person name="Jeong J.-H."/>
            <person name="Song I."/>
            <person name="Kim S."/>
            <person name="Choi T."/>
            <person name="Kim D."/>
            <person name="Ryu S."/>
            <person name="Kim W."/>
        </authorList>
    </citation>
    <scope>NUCLEOTIDE SEQUENCE [LARGE SCALE GENOMIC DNA]</scope>
    <source>
        <tissue evidence="2">Muscle</tissue>
    </source>
</reference>